<dbReference type="GO" id="GO:0006270">
    <property type="term" value="P:DNA replication initiation"/>
    <property type="evidence" value="ECO:0007669"/>
    <property type="project" value="TreeGrafter"/>
</dbReference>
<gene>
    <name evidence="10" type="primary">POL12</name>
    <name evidence="10" type="ORF">CspeluHIS016_0400040</name>
</gene>
<evidence type="ECO:0000256" key="1">
    <source>
        <dbReference type="ARBA" id="ARBA00004123"/>
    </source>
</evidence>
<evidence type="ECO:0000256" key="7">
    <source>
        <dbReference type="SAM" id="MobiDB-lite"/>
    </source>
</evidence>
<dbReference type="GO" id="GO:0005658">
    <property type="term" value="C:alpha DNA polymerase:primase complex"/>
    <property type="evidence" value="ECO:0007669"/>
    <property type="project" value="TreeGrafter"/>
</dbReference>
<sequence length="658" mass="71717">MSDDDLRAVFPAASDPAILTELRSMTQVYSLSAQDLFYKHEAFLLSRPSGLRTKLSTFTLDVARELRKEIQREFSAKRVTATPDKVGVRKRPISSDIGGFLDNLTPQRPSRQRLSNAGNLVNIPSPQNKFTTPSRTPTAAPVSSAYRPTKLGVTPGRAAPTSPISGGESESPGDLKPASQPFRSRPQPLQLLETLNPHLTTGDGAPHGSRPRVRITGTADSKDWDYRYMFEKISVRSEALDEQIDEFAEVIKEGYGLADLGDPHLPSEDDIYVASATALYLQSSRVLGGGHVVPLRFAPAGELKVRGGAPGVRGFGLFPGALVCVKGRNGGGSAFVVNEVLQPPPIEPVATPRDDLLNYQQGEALGGLPISVHIAAGPYSLDTDLLYEPLEALIDIACDERPDVLVMLGPFVDAAHPLIQAGQLSVSPVELFREQVAALIARVHDASPATLVVLVPSVRDLISKHAAYPQAMLDREGLGLSKKVRLLPNPSTFNINEVQIAVASPDILFHMRREEVFQRADEAEPDPTTPANPNPQGDPLANLVRHVLGHRHFYPLFPPPEKDASEVNLDVTHWHQLRMDQAPDVLVLPSRLKHFAKTVDGTLAINPGHLSRMNAPGTFTKITIHPSDPKAFEDNTELDGDLVTNDVFDRARTEIWRI</sequence>
<dbReference type="Proteomes" id="UP001222932">
    <property type="component" value="Unassembled WGS sequence"/>
</dbReference>
<dbReference type="PANTHER" id="PTHR23061:SF12">
    <property type="entry name" value="DNA POLYMERASE ALPHA SUBUNIT B"/>
    <property type="match status" value="1"/>
</dbReference>
<dbReference type="Gene3D" id="3.60.21.60">
    <property type="match status" value="2"/>
</dbReference>
<feature type="compositionally biased region" description="Polar residues" evidence="7">
    <location>
        <begin position="104"/>
        <end position="137"/>
    </location>
</feature>
<feature type="region of interest" description="Disordered" evidence="7">
    <location>
        <begin position="99"/>
        <end position="184"/>
    </location>
</feature>
<dbReference type="InterPro" id="IPR016722">
    <property type="entry name" value="DNA_pol_alpha_bsu"/>
</dbReference>
<evidence type="ECO:0000313" key="11">
    <source>
        <dbReference type="Proteomes" id="UP001222932"/>
    </source>
</evidence>
<evidence type="ECO:0000256" key="4">
    <source>
        <dbReference type="ARBA" id="ARBA00022705"/>
    </source>
</evidence>
<comment type="caution">
    <text evidence="10">The sequence shown here is derived from an EMBL/GenBank/DDBJ whole genome shotgun (WGS) entry which is preliminary data.</text>
</comment>
<feature type="region of interest" description="Disordered" evidence="7">
    <location>
        <begin position="196"/>
        <end position="215"/>
    </location>
</feature>
<evidence type="ECO:0000256" key="6">
    <source>
        <dbReference type="PIRNR" id="PIRNR018300"/>
    </source>
</evidence>
<dbReference type="PIRSF" id="PIRSF018300">
    <property type="entry name" value="DNA_pol_alph_2"/>
    <property type="match status" value="1"/>
</dbReference>
<evidence type="ECO:0000256" key="3">
    <source>
        <dbReference type="ARBA" id="ARBA00018596"/>
    </source>
</evidence>
<dbReference type="Pfam" id="PF22062">
    <property type="entry name" value="OB_DPOA2"/>
    <property type="match status" value="1"/>
</dbReference>
<dbReference type="GO" id="GO:0003677">
    <property type="term" value="F:DNA binding"/>
    <property type="evidence" value="ECO:0007669"/>
    <property type="project" value="InterPro"/>
</dbReference>
<dbReference type="Pfam" id="PF04042">
    <property type="entry name" value="DNA_pol_E_B"/>
    <property type="match status" value="1"/>
</dbReference>
<evidence type="ECO:0000313" key="10">
    <source>
        <dbReference type="EMBL" id="GMK57170.1"/>
    </source>
</evidence>
<evidence type="ECO:0000259" key="8">
    <source>
        <dbReference type="Pfam" id="PF04042"/>
    </source>
</evidence>
<accession>A0AAD3YBL5</accession>
<comment type="similarity">
    <text evidence="2 6">Belongs to the DNA polymerase alpha subunit B family.</text>
</comment>
<evidence type="ECO:0000256" key="2">
    <source>
        <dbReference type="ARBA" id="ARBA00007299"/>
    </source>
</evidence>
<comment type="function">
    <text evidence="6">Accessory subunit of the DNA polymerase alpha complex (also known as the alpha DNA polymerase-primase complex) which plays an essential role in the initiation of DNA synthesis.</text>
</comment>
<dbReference type="InterPro" id="IPR054300">
    <property type="entry name" value="OB_DPOA2"/>
</dbReference>
<name>A0AAD3YBL5_9TREE</name>
<dbReference type="EMBL" id="BTCM01000004">
    <property type="protein sequence ID" value="GMK57170.1"/>
    <property type="molecule type" value="Genomic_DNA"/>
</dbReference>
<proteinExistence type="inferred from homology"/>
<keyword evidence="4 6" id="KW-0235">DNA replication</keyword>
<feature type="domain" description="DNA polymerase alpha/delta/epsilon subunit B" evidence="8">
    <location>
        <begin position="373"/>
        <end position="597"/>
    </location>
</feature>
<dbReference type="AlphaFoldDB" id="A0AAD3YBL5"/>
<keyword evidence="5 6" id="KW-0539">Nucleus</keyword>
<feature type="domain" description="DNA polymerase alpha subunit B OB" evidence="9">
    <location>
        <begin position="237"/>
        <end position="342"/>
    </location>
</feature>
<evidence type="ECO:0000259" key="9">
    <source>
        <dbReference type="Pfam" id="PF22062"/>
    </source>
</evidence>
<evidence type="ECO:0000256" key="5">
    <source>
        <dbReference type="ARBA" id="ARBA00023242"/>
    </source>
</evidence>
<organism evidence="10 11">
    <name type="scientific">Cutaneotrichosporon spelunceum</name>
    <dbReference type="NCBI Taxonomy" id="1672016"/>
    <lineage>
        <taxon>Eukaryota</taxon>
        <taxon>Fungi</taxon>
        <taxon>Dikarya</taxon>
        <taxon>Basidiomycota</taxon>
        <taxon>Agaricomycotina</taxon>
        <taxon>Tremellomycetes</taxon>
        <taxon>Trichosporonales</taxon>
        <taxon>Trichosporonaceae</taxon>
        <taxon>Cutaneotrichosporon</taxon>
    </lineage>
</organism>
<protein>
    <recommendedName>
        <fullName evidence="3 6">DNA polymerase alpha subunit B</fullName>
    </recommendedName>
</protein>
<dbReference type="InterPro" id="IPR007185">
    <property type="entry name" value="DNA_pol_a/d/e_bsu"/>
</dbReference>
<dbReference type="PANTHER" id="PTHR23061">
    <property type="entry name" value="DNA POLYMERASE 2 ALPHA 70 KDA SUBUNIT"/>
    <property type="match status" value="1"/>
</dbReference>
<feature type="compositionally biased region" description="Low complexity" evidence="7">
    <location>
        <begin position="162"/>
        <end position="172"/>
    </location>
</feature>
<reference evidence="10" key="2">
    <citation type="submission" date="2023-06" db="EMBL/GenBank/DDBJ databases">
        <authorList>
            <person name="Kobayashi Y."/>
            <person name="Kayamori A."/>
            <person name="Aoki K."/>
            <person name="Shiwa Y."/>
            <person name="Fujita N."/>
            <person name="Sugita T."/>
            <person name="Iwasaki W."/>
            <person name="Tanaka N."/>
            <person name="Takashima M."/>
        </authorList>
    </citation>
    <scope>NUCLEOTIDE SEQUENCE</scope>
    <source>
        <strain evidence="10">HIS016</strain>
    </source>
</reference>
<keyword evidence="11" id="KW-1185">Reference proteome</keyword>
<comment type="subcellular location">
    <subcellularLocation>
        <location evidence="1 6">Nucleus</location>
    </subcellularLocation>
</comment>
<reference evidence="10" key="1">
    <citation type="journal article" date="2023" name="BMC Genomics">
        <title>Chromosome-level genome assemblies of Cutaneotrichosporon spp. (Trichosporonales, Basidiomycota) reveal imbalanced evolution between nucleotide sequences and chromosome synteny.</title>
        <authorList>
            <person name="Kobayashi Y."/>
            <person name="Kayamori A."/>
            <person name="Aoki K."/>
            <person name="Shiwa Y."/>
            <person name="Matsutani M."/>
            <person name="Fujita N."/>
            <person name="Sugita T."/>
            <person name="Iwasaki W."/>
            <person name="Tanaka N."/>
            <person name="Takashima M."/>
        </authorList>
    </citation>
    <scope>NUCLEOTIDE SEQUENCE</scope>
    <source>
        <strain evidence="10">HIS016</strain>
    </source>
</reference>